<reference evidence="4 5" key="1">
    <citation type="submission" date="2016-10" db="EMBL/GenBank/DDBJ databases">
        <authorList>
            <person name="Cai Z."/>
        </authorList>
    </citation>
    <scope>NUCLEOTIDE SEQUENCE [LARGE SCALE GENOMIC DNA]</scope>
</reference>
<evidence type="ECO:0000256" key="1">
    <source>
        <dbReference type="ARBA" id="ARBA00022737"/>
    </source>
</evidence>
<dbReference type="AlphaFoldDB" id="A0A383VBJ8"/>
<name>A0A383VBJ8_TETOB</name>
<dbReference type="PANTHER" id="PTHR23048">
    <property type="entry name" value="MYOSIN LIGHT CHAIN 1, 3"/>
    <property type="match status" value="1"/>
</dbReference>
<dbReference type="Gene3D" id="1.10.238.10">
    <property type="entry name" value="EF-hand"/>
    <property type="match status" value="2"/>
</dbReference>
<dbReference type="FunFam" id="1.10.238.10:FF:000178">
    <property type="entry name" value="Calmodulin-2 A"/>
    <property type="match status" value="1"/>
</dbReference>
<dbReference type="GO" id="GO:0016460">
    <property type="term" value="C:myosin II complex"/>
    <property type="evidence" value="ECO:0007669"/>
    <property type="project" value="TreeGrafter"/>
</dbReference>
<dbReference type="Proteomes" id="UP000256970">
    <property type="component" value="Unassembled WGS sequence"/>
</dbReference>
<feature type="domain" description="EF-hand" evidence="3">
    <location>
        <begin position="8"/>
        <end position="43"/>
    </location>
</feature>
<dbReference type="SUPFAM" id="SSF47473">
    <property type="entry name" value="EF-hand"/>
    <property type="match status" value="1"/>
</dbReference>
<dbReference type="InterPro" id="IPR050230">
    <property type="entry name" value="CALM/Myosin/TropC-like"/>
</dbReference>
<dbReference type="EMBL" id="FNXT01000271">
    <property type="protein sequence ID" value="SZX62945.1"/>
    <property type="molecule type" value="Genomic_DNA"/>
</dbReference>
<feature type="domain" description="EF-hand" evidence="3">
    <location>
        <begin position="119"/>
        <end position="149"/>
    </location>
</feature>
<feature type="domain" description="EF-hand" evidence="3">
    <location>
        <begin position="44"/>
        <end position="79"/>
    </location>
</feature>
<evidence type="ECO:0000259" key="3">
    <source>
        <dbReference type="PROSITE" id="PS50222"/>
    </source>
</evidence>
<dbReference type="PROSITE" id="PS00018">
    <property type="entry name" value="EF_HAND_1"/>
    <property type="match status" value="3"/>
</dbReference>
<keyword evidence="1" id="KW-0677">Repeat</keyword>
<dbReference type="InterPro" id="IPR011992">
    <property type="entry name" value="EF-hand-dom_pair"/>
</dbReference>
<evidence type="ECO:0000313" key="5">
    <source>
        <dbReference type="Proteomes" id="UP000256970"/>
    </source>
</evidence>
<protein>
    <recommendedName>
        <fullName evidence="3">EF-hand domain-containing protein</fullName>
    </recommendedName>
</protein>
<gene>
    <name evidence="4" type="ORF">BQ4739_LOCUS3518</name>
</gene>
<dbReference type="GO" id="GO:0005509">
    <property type="term" value="F:calcium ion binding"/>
    <property type="evidence" value="ECO:0007669"/>
    <property type="project" value="InterPro"/>
</dbReference>
<evidence type="ECO:0000313" key="4">
    <source>
        <dbReference type="EMBL" id="SZX62945.1"/>
    </source>
</evidence>
<dbReference type="InterPro" id="IPR018247">
    <property type="entry name" value="EF_Hand_1_Ca_BS"/>
</dbReference>
<dbReference type="InterPro" id="IPR002048">
    <property type="entry name" value="EF_hand_dom"/>
</dbReference>
<keyword evidence="5" id="KW-1185">Reference proteome</keyword>
<evidence type="ECO:0000256" key="2">
    <source>
        <dbReference type="ARBA" id="ARBA00022837"/>
    </source>
</evidence>
<proteinExistence type="predicted"/>
<accession>A0A383VBJ8</accession>
<dbReference type="PANTHER" id="PTHR23048:SF0">
    <property type="entry name" value="CALMODULIN LIKE 3"/>
    <property type="match status" value="1"/>
</dbReference>
<dbReference type="SMART" id="SM00054">
    <property type="entry name" value="EFh"/>
    <property type="match status" value="3"/>
</dbReference>
<dbReference type="Pfam" id="PF00036">
    <property type="entry name" value="EF-hand_1"/>
    <property type="match status" value="1"/>
</dbReference>
<dbReference type="Pfam" id="PF13499">
    <property type="entry name" value="EF-hand_7"/>
    <property type="match status" value="1"/>
</dbReference>
<organism evidence="4 5">
    <name type="scientific">Tetradesmus obliquus</name>
    <name type="common">Green alga</name>
    <name type="synonym">Acutodesmus obliquus</name>
    <dbReference type="NCBI Taxonomy" id="3088"/>
    <lineage>
        <taxon>Eukaryota</taxon>
        <taxon>Viridiplantae</taxon>
        <taxon>Chlorophyta</taxon>
        <taxon>core chlorophytes</taxon>
        <taxon>Chlorophyceae</taxon>
        <taxon>CS clade</taxon>
        <taxon>Sphaeropleales</taxon>
        <taxon>Scenedesmaceae</taxon>
        <taxon>Tetradesmus</taxon>
    </lineage>
</organism>
<keyword evidence="2" id="KW-0106">Calcium</keyword>
<dbReference type="STRING" id="3088.A0A383VBJ8"/>
<sequence>MAVKLTDEELELCRKAFNNFDKDGSGTIDVKELKAALGAMNQHPSDEELFVMVHDVDEDNSGEIEFSEFCKVIIKHRAATAKNGEEGDTLDAFVALGGNPDKSGKISTDKLRATIKAFELTLDIDRLIREVDLDRSGFVDYAEFKAILT</sequence>
<dbReference type="CDD" id="cd00051">
    <property type="entry name" value="EFh"/>
    <property type="match status" value="1"/>
</dbReference>
<dbReference type="PROSITE" id="PS50222">
    <property type="entry name" value="EF_HAND_2"/>
    <property type="match status" value="3"/>
</dbReference>